<comment type="caution">
    <text evidence="1">The sequence shown here is derived from an EMBL/GenBank/DDBJ whole genome shotgun (WGS) entry which is preliminary data.</text>
</comment>
<gene>
    <name evidence="2" type="ORF">BYL167_LOCUS42771</name>
    <name evidence="4" type="ORF">BYL167_LOCUS66280</name>
    <name evidence="3" type="ORF">GIL414_LOCUS45620</name>
    <name evidence="1" type="ORF">SMN809_LOCUS36346</name>
</gene>
<dbReference type="EMBL" id="CAJOBH010242877">
    <property type="protein sequence ID" value="CAF5115291.1"/>
    <property type="molecule type" value="Genomic_DNA"/>
</dbReference>
<sequence>MNAAGALITAATLAQKELVSQGK</sequence>
<protein>
    <submittedName>
        <fullName evidence="1">Uncharacterized protein</fullName>
    </submittedName>
</protein>
<dbReference type="AlphaFoldDB" id="A0A8S2Y4D8"/>
<reference evidence="1" key="1">
    <citation type="submission" date="2021-02" db="EMBL/GenBank/DDBJ databases">
        <authorList>
            <person name="Nowell W R."/>
        </authorList>
    </citation>
    <scope>NUCLEOTIDE SEQUENCE</scope>
</reference>
<evidence type="ECO:0000313" key="1">
    <source>
        <dbReference type="EMBL" id="CAF4533928.1"/>
    </source>
</evidence>
<evidence type="ECO:0000313" key="3">
    <source>
        <dbReference type="EMBL" id="CAF4762768.1"/>
    </source>
</evidence>
<evidence type="ECO:0000313" key="2">
    <source>
        <dbReference type="EMBL" id="CAF4665809.1"/>
    </source>
</evidence>
<dbReference type="EMBL" id="CAJOBH010111909">
    <property type="protein sequence ID" value="CAF4665809.1"/>
    <property type="molecule type" value="Genomic_DNA"/>
</dbReference>
<dbReference type="EMBL" id="CAJOBI010089226">
    <property type="protein sequence ID" value="CAF4533928.1"/>
    <property type="molecule type" value="Genomic_DNA"/>
</dbReference>
<dbReference type="Proteomes" id="UP000681720">
    <property type="component" value="Unassembled WGS sequence"/>
</dbReference>
<name>A0A8S2Y4D8_9BILA</name>
<evidence type="ECO:0000313" key="5">
    <source>
        <dbReference type="Proteomes" id="UP000676336"/>
    </source>
</evidence>
<organism evidence="1 5">
    <name type="scientific">Rotaria magnacalcarata</name>
    <dbReference type="NCBI Taxonomy" id="392030"/>
    <lineage>
        <taxon>Eukaryota</taxon>
        <taxon>Metazoa</taxon>
        <taxon>Spiralia</taxon>
        <taxon>Gnathifera</taxon>
        <taxon>Rotifera</taxon>
        <taxon>Eurotatoria</taxon>
        <taxon>Bdelloidea</taxon>
        <taxon>Philodinida</taxon>
        <taxon>Philodinidae</taxon>
        <taxon>Rotaria</taxon>
    </lineage>
</organism>
<dbReference type="EMBL" id="CAJOBJ010140963">
    <property type="protein sequence ID" value="CAF4762768.1"/>
    <property type="molecule type" value="Genomic_DNA"/>
</dbReference>
<dbReference type="Proteomes" id="UP000681967">
    <property type="component" value="Unassembled WGS sequence"/>
</dbReference>
<accession>A0A8S2Y4D8</accession>
<proteinExistence type="predicted"/>
<dbReference type="Proteomes" id="UP000676336">
    <property type="component" value="Unassembled WGS sequence"/>
</dbReference>
<evidence type="ECO:0000313" key="4">
    <source>
        <dbReference type="EMBL" id="CAF5115291.1"/>
    </source>
</evidence>
<feature type="non-terminal residue" evidence="1">
    <location>
        <position position="23"/>
    </location>
</feature>